<dbReference type="Proteomes" id="UP000838412">
    <property type="component" value="Chromosome 3"/>
</dbReference>
<dbReference type="AlphaFoldDB" id="A0A8J9ZMF6"/>
<accession>A0A8J9ZMF6</accession>
<evidence type="ECO:0000313" key="1">
    <source>
        <dbReference type="EMBL" id="CAH1256932.1"/>
    </source>
</evidence>
<gene>
    <name evidence="1" type="primary">Hypp1756</name>
    <name evidence="1" type="ORF">BLAG_LOCUS15030</name>
</gene>
<dbReference type="PANTHER" id="PTHR47635">
    <property type="entry name" value="CUB DOMAIN-CONTAINING PROTEIN"/>
    <property type="match status" value="1"/>
</dbReference>
<protein>
    <submittedName>
        <fullName evidence="1">Hypp1756 protein</fullName>
    </submittedName>
</protein>
<sequence>MSLGCWRDTPNRAIPSLEGTDLRLDGFFKNRDNAIDKCYQVALANDFPMFAVQNGGKCSGSADGLSTYNRYGPATTCAADGKGGRWVNEVYLITVLQKKETGSGQLPVCDPGSARETRVVFIADVSVGLAGWLTVLTGCRPDSAWSRWHMNAKET</sequence>
<proteinExistence type="predicted"/>
<evidence type="ECO:0000313" key="2">
    <source>
        <dbReference type="Proteomes" id="UP000838412"/>
    </source>
</evidence>
<reference evidence="1" key="1">
    <citation type="submission" date="2022-01" db="EMBL/GenBank/DDBJ databases">
        <authorList>
            <person name="Braso-Vives M."/>
        </authorList>
    </citation>
    <scope>NUCLEOTIDE SEQUENCE</scope>
</reference>
<dbReference type="EMBL" id="OV696688">
    <property type="protein sequence ID" value="CAH1256932.1"/>
    <property type="molecule type" value="Genomic_DNA"/>
</dbReference>
<dbReference type="PANTHER" id="PTHR47635:SF2">
    <property type="entry name" value="LAMG-LIKE JELLYROLL FOLD DOMAIN-CONTAINING PROTEIN"/>
    <property type="match status" value="1"/>
</dbReference>
<organism evidence="1 2">
    <name type="scientific">Branchiostoma lanceolatum</name>
    <name type="common">Common lancelet</name>
    <name type="synonym">Amphioxus lanceolatum</name>
    <dbReference type="NCBI Taxonomy" id="7740"/>
    <lineage>
        <taxon>Eukaryota</taxon>
        <taxon>Metazoa</taxon>
        <taxon>Chordata</taxon>
        <taxon>Cephalochordata</taxon>
        <taxon>Leptocardii</taxon>
        <taxon>Amphioxiformes</taxon>
        <taxon>Branchiostomatidae</taxon>
        <taxon>Branchiostoma</taxon>
    </lineage>
</organism>
<dbReference type="OrthoDB" id="10032136at2759"/>
<keyword evidence="2" id="KW-1185">Reference proteome</keyword>
<name>A0A8J9ZMF6_BRALA</name>